<proteinExistence type="predicted"/>
<dbReference type="Proteomes" id="UP000199074">
    <property type="component" value="Unassembled WGS sequence"/>
</dbReference>
<protein>
    <submittedName>
        <fullName evidence="1">Uncharacterized protein</fullName>
    </submittedName>
</protein>
<reference evidence="1 2" key="1">
    <citation type="submission" date="2016-10" db="EMBL/GenBank/DDBJ databases">
        <authorList>
            <person name="de Groot N.N."/>
        </authorList>
    </citation>
    <scope>NUCLEOTIDE SEQUENCE [LARGE SCALE GENOMIC DNA]</scope>
    <source>
        <strain evidence="1 2">IPL20</strain>
    </source>
</reference>
<keyword evidence="2" id="KW-1185">Reference proteome</keyword>
<dbReference type="AlphaFoldDB" id="A0A1I7N911"/>
<sequence>MYCEGAGGHVAINMGRLVVLNVLGATAEIGGVTYSTGPERGKGTPFVVGQDFAEGDNLMIDFVDPDVVEILVSLRVQWDATDQQWSGTLYNEVDRVEVSCVAG</sequence>
<name>A0A1I7N911_9HYPH</name>
<evidence type="ECO:0000313" key="2">
    <source>
        <dbReference type="Proteomes" id="UP000199074"/>
    </source>
</evidence>
<gene>
    <name evidence="1" type="ORF">SAMN05216456_1246</name>
</gene>
<accession>A0A1I7N911</accession>
<dbReference type="EMBL" id="FPCK01000001">
    <property type="protein sequence ID" value="SFV31145.1"/>
    <property type="molecule type" value="Genomic_DNA"/>
</dbReference>
<organism evidence="1 2">
    <name type="scientific">Devosia crocina</name>
    <dbReference type="NCBI Taxonomy" id="429728"/>
    <lineage>
        <taxon>Bacteria</taxon>
        <taxon>Pseudomonadati</taxon>
        <taxon>Pseudomonadota</taxon>
        <taxon>Alphaproteobacteria</taxon>
        <taxon>Hyphomicrobiales</taxon>
        <taxon>Devosiaceae</taxon>
        <taxon>Devosia</taxon>
    </lineage>
</organism>
<dbReference type="STRING" id="429728.SAMN05216456_1246"/>
<evidence type="ECO:0000313" key="1">
    <source>
        <dbReference type="EMBL" id="SFV31145.1"/>
    </source>
</evidence>